<keyword evidence="2" id="KW-1185">Reference proteome</keyword>
<evidence type="ECO:0000313" key="2">
    <source>
        <dbReference type="Proteomes" id="UP000324133"/>
    </source>
</evidence>
<comment type="caution">
    <text evidence="1">The sequence shown here is derived from an EMBL/GenBank/DDBJ whole genome shotgun (WGS) entry which is preliminary data.</text>
</comment>
<dbReference type="OrthoDB" id="1026566at2"/>
<accession>A0A5B6TH06</accession>
<dbReference type="Proteomes" id="UP000324133">
    <property type="component" value="Unassembled WGS sequence"/>
</dbReference>
<proteinExistence type="predicted"/>
<dbReference type="AlphaFoldDB" id="A0A5B6TH06"/>
<protein>
    <recommendedName>
        <fullName evidence="3">Lipocalin-like domain-containing protein</fullName>
    </recommendedName>
</protein>
<evidence type="ECO:0000313" key="1">
    <source>
        <dbReference type="EMBL" id="KAA3438470.1"/>
    </source>
</evidence>
<dbReference type="PROSITE" id="PS51257">
    <property type="entry name" value="PROKAR_LIPOPROTEIN"/>
    <property type="match status" value="1"/>
</dbReference>
<dbReference type="RefSeq" id="WP_149091528.1">
    <property type="nucleotide sequence ID" value="NZ_VKKY01000002.1"/>
</dbReference>
<evidence type="ECO:0008006" key="3">
    <source>
        <dbReference type="Google" id="ProtNLM"/>
    </source>
</evidence>
<dbReference type="EMBL" id="VKKY01000002">
    <property type="protein sequence ID" value="KAA3438470.1"/>
    <property type="molecule type" value="Genomic_DNA"/>
</dbReference>
<sequence>MKRLLPLIFFVFLAVFSGCGDKDKNEAISKIDETKKLLIGRWILAEGKEEFYDSKGQLFETGPHVANGVEFEFSQTKLDIYVANQPSLQLTYTIEERQGKVFLILEGPLGSESEVISITKENLTLQAIYPTTAEYHKAVLILNYTRK</sequence>
<organism evidence="1 2">
    <name type="scientific">Rufibacter hautae</name>
    <dbReference type="NCBI Taxonomy" id="2595005"/>
    <lineage>
        <taxon>Bacteria</taxon>
        <taxon>Pseudomonadati</taxon>
        <taxon>Bacteroidota</taxon>
        <taxon>Cytophagia</taxon>
        <taxon>Cytophagales</taxon>
        <taxon>Hymenobacteraceae</taxon>
        <taxon>Rufibacter</taxon>
    </lineage>
</organism>
<gene>
    <name evidence="1" type="ORF">FOA19_14645</name>
</gene>
<reference evidence="1 2" key="1">
    <citation type="submission" date="2019-07" db="EMBL/GenBank/DDBJ databases">
        <title>Rufibacter sp. nov., isolated from lake sediment.</title>
        <authorList>
            <person name="Qu J.-H."/>
        </authorList>
    </citation>
    <scope>NUCLEOTIDE SEQUENCE [LARGE SCALE GENOMIC DNA]</scope>
    <source>
        <strain evidence="1 2">NBS58-1</strain>
    </source>
</reference>
<name>A0A5B6TH06_9BACT</name>